<sequence>MIELDKIGLGGSKEPPCRNESETETTQPLRIEFPSMWVNSFMMNRKNCFFEMVEDTGSMKKLGLLLAKWNGKMEWK</sequence>
<organism evidence="2">
    <name type="scientific">Blastocystis hominis</name>
    <dbReference type="NCBI Taxonomy" id="12968"/>
    <lineage>
        <taxon>Eukaryota</taxon>
        <taxon>Sar</taxon>
        <taxon>Stramenopiles</taxon>
        <taxon>Bigyra</taxon>
        <taxon>Opalozoa</taxon>
        <taxon>Opalinata</taxon>
        <taxon>Blastocystidae</taxon>
        <taxon>Blastocystis</taxon>
    </lineage>
</organism>
<dbReference type="Proteomes" id="UP000008312">
    <property type="component" value="Unassembled WGS sequence"/>
</dbReference>
<gene>
    <name evidence="2" type="ORF">GSBLH_T00002627001</name>
</gene>
<evidence type="ECO:0000256" key="1">
    <source>
        <dbReference type="SAM" id="MobiDB-lite"/>
    </source>
</evidence>
<proteinExistence type="predicted"/>
<dbReference type="EMBL" id="FN668650">
    <property type="protein sequence ID" value="CBK22510.2"/>
    <property type="molecule type" value="Genomic_DNA"/>
</dbReference>
<evidence type="ECO:0000313" key="3">
    <source>
        <dbReference type="Proteomes" id="UP000008312"/>
    </source>
</evidence>
<dbReference type="RefSeq" id="XP_012896558.1">
    <property type="nucleotide sequence ID" value="XM_013041104.1"/>
</dbReference>
<keyword evidence="3" id="KW-1185">Reference proteome</keyword>
<name>D8M3N7_BLAHO</name>
<protein>
    <submittedName>
        <fullName evidence="2">Uncharacterized protein</fullName>
    </submittedName>
</protein>
<dbReference type="GeneID" id="24919780"/>
<dbReference type="AlphaFoldDB" id="D8M3N7"/>
<feature type="region of interest" description="Disordered" evidence="1">
    <location>
        <begin position="1"/>
        <end position="26"/>
    </location>
</feature>
<evidence type="ECO:0000313" key="2">
    <source>
        <dbReference type="EMBL" id="CBK22510.2"/>
    </source>
</evidence>
<accession>D8M3N7</accession>
<dbReference type="InParanoid" id="D8M3N7"/>
<reference evidence="2" key="1">
    <citation type="submission" date="2010-02" db="EMBL/GenBank/DDBJ databases">
        <title>Sequencing and annotation of the Blastocystis hominis genome.</title>
        <authorList>
            <person name="Wincker P."/>
        </authorList>
    </citation>
    <scope>NUCLEOTIDE SEQUENCE</scope>
    <source>
        <strain evidence="2">Singapore isolate B</strain>
    </source>
</reference>